<keyword evidence="2 4" id="KW-0067">ATP-binding</keyword>
<feature type="domain" description="ABC transporter" evidence="3">
    <location>
        <begin position="7"/>
        <end position="238"/>
    </location>
</feature>
<dbReference type="Gene3D" id="3.40.50.300">
    <property type="entry name" value="P-loop containing nucleotide triphosphate hydrolases"/>
    <property type="match status" value="1"/>
</dbReference>
<dbReference type="SUPFAM" id="SSF52540">
    <property type="entry name" value="P-loop containing nucleoside triphosphate hydrolases"/>
    <property type="match status" value="1"/>
</dbReference>
<evidence type="ECO:0000313" key="5">
    <source>
        <dbReference type="Proteomes" id="UP001378960"/>
    </source>
</evidence>
<dbReference type="AlphaFoldDB" id="A0AAV5RBR6"/>
<evidence type="ECO:0000256" key="1">
    <source>
        <dbReference type="ARBA" id="ARBA00022741"/>
    </source>
</evidence>
<dbReference type="SMART" id="SM00382">
    <property type="entry name" value="AAA"/>
    <property type="match status" value="1"/>
</dbReference>
<dbReference type="Pfam" id="PF00005">
    <property type="entry name" value="ABC_tran"/>
    <property type="match status" value="1"/>
</dbReference>
<accession>A0AAV5RBR6</accession>
<sequence length="268" mass="30683">MTEETVIFTEDLKYQYPETTRLGLNNINLNIPKGSKWLLVGPNGAGKSTLLKVLAGKKLIKSGKLRLFNIDPFDLRVKGLEQKTIVYLGTEWANNEIIKRDIGVEELINSVGGNYYIDRRNKLIELLEINKKWRMCRCSDGQRRRVQLCMGLLKPFDLLLLDEVTIDLDVLIRDKLLKFLSNETLERGAVVIYATHIFDGLGDWSDKILHIVNGSVVKTYNREEIKYEGEPGVVQRGDNENNEVKIGPIHSLHPLALQWLQTDHDEIM</sequence>
<dbReference type="PANTHER" id="PTHR43158">
    <property type="entry name" value="SKFA PEPTIDE EXPORT ATP-BINDING PROTEIN SKFE"/>
    <property type="match status" value="1"/>
</dbReference>
<organism evidence="4 5">
    <name type="scientific">Pichia kluyveri</name>
    <name type="common">Yeast</name>
    <dbReference type="NCBI Taxonomy" id="36015"/>
    <lineage>
        <taxon>Eukaryota</taxon>
        <taxon>Fungi</taxon>
        <taxon>Dikarya</taxon>
        <taxon>Ascomycota</taxon>
        <taxon>Saccharomycotina</taxon>
        <taxon>Pichiomycetes</taxon>
        <taxon>Pichiales</taxon>
        <taxon>Pichiaceae</taxon>
        <taxon>Pichia</taxon>
    </lineage>
</organism>
<dbReference type="GO" id="GO:0016887">
    <property type="term" value="F:ATP hydrolysis activity"/>
    <property type="evidence" value="ECO:0007669"/>
    <property type="project" value="InterPro"/>
</dbReference>
<evidence type="ECO:0000259" key="3">
    <source>
        <dbReference type="PROSITE" id="PS50893"/>
    </source>
</evidence>
<evidence type="ECO:0000256" key="2">
    <source>
        <dbReference type="ARBA" id="ARBA00022840"/>
    </source>
</evidence>
<name>A0AAV5RBR6_PICKL</name>
<protein>
    <submittedName>
        <fullName evidence="4">ATP-binding cassette family ATPase</fullName>
    </submittedName>
</protein>
<dbReference type="InterPro" id="IPR003593">
    <property type="entry name" value="AAA+_ATPase"/>
</dbReference>
<dbReference type="InterPro" id="IPR003439">
    <property type="entry name" value="ABC_transporter-like_ATP-bd"/>
</dbReference>
<keyword evidence="5" id="KW-1185">Reference proteome</keyword>
<proteinExistence type="predicted"/>
<comment type="caution">
    <text evidence="4">The sequence shown here is derived from an EMBL/GenBank/DDBJ whole genome shotgun (WGS) entry which is preliminary data.</text>
</comment>
<dbReference type="PROSITE" id="PS50893">
    <property type="entry name" value="ABC_TRANSPORTER_2"/>
    <property type="match status" value="1"/>
</dbReference>
<dbReference type="PANTHER" id="PTHR43158:SF2">
    <property type="entry name" value="SKFA PEPTIDE EXPORT ATP-BINDING PROTEIN SKFE"/>
    <property type="match status" value="1"/>
</dbReference>
<gene>
    <name evidence="4" type="ORF">DAPK24_055680</name>
</gene>
<dbReference type="GO" id="GO:0005524">
    <property type="term" value="F:ATP binding"/>
    <property type="evidence" value="ECO:0007669"/>
    <property type="project" value="UniProtKB-KW"/>
</dbReference>
<keyword evidence="1" id="KW-0547">Nucleotide-binding</keyword>
<reference evidence="4 5" key="1">
    <citation type="journal article" date="2023" name="Elife">
        <title>Identification of key yeast species and microbe-microbe interactions impacting larval growth of Drosophila in the wild.</title>
        <authorList>
            <person name="Mure A."/>
            <person name="Sugiura Y."/>
            <person name="Maeda R."/>
            <person name="Honda K."/>
            <person name="Sakurai N."/>
            <person name="Takahashi Y."/>
            <person name="Watada M."/>
            <person name="Katoh T."/>
            <person name="Gotoh A."/>
            <person name="Gotoh Y."/>
            <person name="Taniguchi I."/>
            <person name="Nakamura K."/>
            <person name="Hayashi T."/>
            <person name="Katayama T."/>
            <person name="Uemura T."/>
            <person name="Hattori Y."/>
        </authorList>
    </citation>
    <scope>NUCLEOTIDE SEQUENCE [LARGE SCALE GENOMIC DNA]</scope>
    <source>
        <strain evidence="4 5">PK-24</strain>
    </source>
</reference>
<dbReference type="EMBL" id="BTGB01000009">
    <property type="protein sequence ID" value="GMM48970.1"/>
    <property type="molecule type" value="Genomic_DNA"/>
</dbReference>
<evidence type="ECO:0000313" key="4">
    <source>
        <dbReference type="EMBL" id="GMM48970.1"/>
    </source>
</evidence>
<dbReference type="InterPro" id="IPR027417">
    <property type="entry name" value="P-loop_NTPase"/>
</dbReference>
<dbReference type="Proteomes" id="UP001378960">
    <property type="component" value="Unassembled WGS sequence"/>
</dbReference>